<dbReference type="SMART" id="SM00822">
    <property type="entry name" value="PKS_KR"/>
    <property type="match status" value="1"/>
</dbReference>
<dbReference type="SUPFAM" id="SSF51735">
    <property type="entry name" value="NAD(P)-binding Rossmann-fold domains"/>
    <property type="match status" value="1"/>
</dbReference>
<keyword evidence="4" id="KW-1185">Reference proteome</keyword>
<dbReference type="PANTHER" id="PTHR42760:SF135">
    <property type="entry name" value="BLL7886 PROTEIN"/>
    <property type="match status" value="1"/>
</dbReference>
<reference evidence="3 4" key="1">
    <citation type="submission" date="2020-08" db="EMBL/GenBank/DDBJ databases">
        <title>novel species in genus Nocardioides.</title>
        <authorList>
            <person name="Zhang G."/>
        </authorList>
    </citation>
    <scope>NUCLEOTIDE SEQUENCE [LARGE SCALE GENOMIC DNA]</scope>
    <source>
        <strain evidence="3 4">SC8A-24</strain>
    </source>
</reference>
<dbReference type="Proteomes" id="UP000604001">
    <property type="component" value="Unassembled WGS sequence"/>
</dbReference>
<dbReference type="PROSITE" id="PS00061">
    <property type="entry name" value="ADH_SHORT"/>
    <property type="match status" value="1"/>
</dbReference>
<evidence type="ECO:0000313" key="4">
    <source>
        <dbReference type="Proteomes" id="UP000604001"/>
    </source>
</evidence>
<dbReference type="CDD" id="cd05233">
    <property type="entry name" value="SDR_c"/>
    <property type="match status" value="1"/>
</dbReference>
<dbReference type="InterPro" id="IPR020904">
    <property type="entry name" value="Sc_DH/Rdtase_CS"/>
</dbReference>
<dbReference type="Pfam" id="PF13561">
    <property type="entry name" value="adh_short_C2"/>
    <property type="match status" value="1"/>
</dbReference>
<evidence type="ECO:0000313" key="3">
    <source>
        <dbReference type="EMBL" id="MBC2961735.1"/>
    </source>
</evidence>
<accession>A0ABR6UBS2</accession>
<organism evidence="3 4">
    <name type="scientific">Nocardioides deserti</name>
    <dbReference type="NCBI Taxonomy" id="1588644"/>
    <lineage>
        <taxon>Bacteria</taxon>
        <taxon>Bacillati</taxon>
        <taxon>Actinomycetota</taxon>
        <taxon>Actinomycetes</taxon>
        <taxon>Propionibacteriales</taxon>
        <taxon>Nocardioidaceae</taxon>
        <taxon>Nocardioides</taxon>
    </lineage>
</organism>
<dbReference type="InterPro" id="IPR002347">
    <property type="entry name" value="SDR_fam"/>
</dbReference>
<comment type="caution">
    <text evidence="3">The sequence shown here is derived from an EMBL/GenBank/DDBJ whole genome shotgun (WGS) entry which is preliminary data.</text>
</comment>
<dbReference type="EMBL" id="JACMYC010000010">
    <property type="protein sequence ID" value="MBC2961735.1"/>
    <property type="molecule type" value="Genomic_DNA"/>
</dbReference>
<comment type="similarity">
    <text evidence="1">Belongs to the short-chain dehydrogenases/reductases (SDR) family.</text>
</comment>
<proteinExistence type="inferred from homology"/>
<name>A0ABR6UBS2_9ACTN</name>
<evidence type="ECO:0000256" key="1">
    <source>
        <dbReference type="ARBA" id="ARBA00006484"/>
    </source>
</evidence>
<sequence length="255" mass="25904">MPAVTSSDPIHLDDVVALVTGAGGGIGRAVVELLEARGARVAAADREGGPGWDALVEPRTGRTRHALDVTEPGAAARVVAEVLDAHGRLDVVVNCAGINARSAAAETSPEEWAAVLDVNLTGTYQVMQAAHAALRASGRGSIVNLTSTAAAVAVPHNAAYSVSKAGLVHLTRVLASEWAADGIRVNSVGPTIVATEMTAAVRSDEVYMAEKLASIPLGRMASVDDVAQAVAFLAAPAAGMVTGQTLYVDGGVTTR</sequence>
<dbReference type="InterPro" id="IPR036291">
    <property type="entry name" value="NAD(P)-bd_dom_sf"/>
</dbReference>
<evidence type="ECO:0000259" key="2">
    <source>
        <dbReference type="SMART" id="SM00822"/>
    </source>
</evidence>
<protein>
    <submittedName>
        <fullName evidence="3">SDR family oxidoreductase</fullName>
    </submittedName>
</protein>
<dbReference type="Gene3D" id="3.40.50.720">
    <property type="entry name" value="NAD(P)-binding Rossmann-like Domain"/>
    <property type="match status" value="1"/>
</dbReference>
<dbReference type="PRINTS" id="PR00081">
    <property type="entry name" value="GDHRDH"/>
</dbReference>
<dbReference type="InterPro" id="IPR057326">
    <property type="entry name" value="KR_dom"/>
</dbReference>
<dbReference type="PANTHER" id="PTHR42760">
    <property type="entry name" value="SHORT-CHAIN DEHYDROGENASES/REDUCTASES FAMILY MEMBER"/>
    <property type="match status" value="1"/>
</dbReference>
<feature type="domain" description="Ketoreductase" evidence="2">
    <location>
        <begin position="15"/>
        <end position="186"/>
    </location>
</feature>
<dbReference type="PRINTS" id="PR00080">
    <property type="entry name" value="SDRFAMILY"/>
</dbReference>
<gene>
    <name evidence="3" type="ORF">H7344_15655</name>
</gene>